<name>A0A7S4RI50_9STRA</name>
<dbReference type="AlphaFoldDB" id="A0A7S4RI50"/>
<feature type="region of interest" description="Disordered" evidence="1">
    <location>
        <begin position="298"/>
        <end position="319"/>
    </location>
</feature>
<evidence type="ECO:0000313" key="2">
    <source>
        <dbReference type="EMBL" id="CAE4615259.1"/>
    </source>
</evidence>
<proteinExistence type="predicted"/>
<organism evidence="2">
    <name type="scientific">Ditylum brightwellii</name>
    <dbReference type="NCBI Taxonomy" id="49249"/>
    <lineage>
        <taxon>Eukaryota</taxon>
        <taxon>Sar</taxon>
        <taxon>Stramenopiles</taxon>
        <taxon>Ochrophyta</taxon>
        <taxon>Bacillariophyta</taxon>
        <taxon>Mediophyceae</taxon>
        <taxon>Lithodesmiophycidae</taxon>
        <taxon>Lithodesmiales</taxon>
        <taxon>Lithodesmiaceae</taxon>
        <taxon>Ditylum</taxon>
    </lineage>
</organism>
<dbReference type="SUPFAM" id="SSF49599">
    <property type="entry name" value="TRAF domain-like"/>
    <property type="match status" value="1"/>
</dbReference>
<reference evidence="2" key="1">
    <citation type="submission" date="2021-01" db="EMBL/GenBank/DDBJ databases">
        <authorList>
            <person name="Corre E."/>
            <person name="Pelletier E."/>
            <person name="Niang G."/>
            <person name="Scheremetjew M."/>
            <person name="Finn R."/>
            <person name="Kale V."/>
            <person name="Holt S."/>
            <person name="Cochrane G."/>
            <person name="Meng A."/>
            <person name="Brown T."/>
            <person name="Cohen L."/>
        </authorList>
    </citation>
    <scope>NUCLEOTIDE SEQUENCE</scope>
    <source>
        <strain evidence="2">GSO104</strain>
    </source>
</reference>
<sequence>MKPTKKEQDETDEEKPTPTTTAIATPKKRRVVSFRDPATSDDEKNPKSSSLSSPTSIRSGTVQAVHDSSSSSSSTSRKRNRSSLSSSSVSKTRVKLPIFQSGWRSLRYPPAISAPGTKARFADLKARMQSVRSLKSLLVVPLEEDEEEKKAKVSSCVWTDGCGCQWSLLFFPLGNTSGKHVGLFLEKHTAHMERNVHVKFHLRRFDFDNQEEGAAHVCEFQHSYPAITDDDNEEKNGKKTQYWGLSEAHLQCDVLRRCINDDGFLDIDVYIKEIAPSSLLAALPSPRGQNLSSRLLSKSLQHSSNHPSPRLPSNLWSMW</sequence>
<evidence type="ECO:0000256" key="1">
    <source>
        <dbReference type="SAM" id="MobiDB-lite"/>
    </source>
</evidence>
<accession>A0A7S4RI50</accession>
<gene>
    <name evidence="2" type="ORF">DBRI00130_LOCUS19131</name>
</gene>
<protein>
    <recommendedName>
        <fullName evidence="3">MATH domain-containing protein</fullName>
    </recommendedName>
</protein>
<evidence type="ECO:0008006" key="3">
    <source>
        <dbReference type="Google" id="ProtNLM"/>
    </source>
</evidence>
<feature type="region of interest" description="Disordered" evidence="1">
    <location>
        <begin position="1"/>
        <end position="88"/>
    </location>
</feature>
<dbReference type="EMBL" id="HBNS01024248">
    <property type="protein sequence ID" value="CAE4615259.1"/>
    <property type="molecule type" value="Transcribed_RNA"/>
</dbReference>
<dbReference type="Gene3D" id="2.60.210.10">
    <property type="entry name" value="Apoptosis, Tumor Necrosis Factor Receptor Associated Protein 2, Chain A"/>
    <property type="match status" value="1"/>
</dbReference>
<dbReference type="InterPro" id="IPR008974">
    <property type="entry name" value="TRAF-like"/>
</dbReference>
<feature type="compositionally biased region" description="Polar residues" evidence="1">
    <location>
        <begin position="298"/>
        <end position="307"/>
    </location>
</feature>
<feature type="compositionally biased region" description="Low complexity" evidence="1">
    <location>
        <begin position="48"/>
        <end position="59"/>
    </location>
</feature>